<evidence type="ECO:0000256" key="1">
    <source>
        <dbReference type="SAM" id="MobiDB-lite"/>
    </source>
</evidence>
<dbReference type="AlphaFoldDB" id="A0A328DL62"/>
<evidence type="ECO:0000313" key="3">
    <source>
        <dbReference type="Proteomes" id="UP000249390"/>
    </source>
</evidence>
<dbReference type="PANTHER" id="PTHR37740">
    <property type="entry name" value="OS02G0193500 PROTEIN"/>
    <property type="match status" value="1"/>
</dbReference>
<protein>
    <submittedName>
        <fullName evidence="2">Uncharacterized protein</fullName>
    </submittedName>
</protein>
<organism evidence="2 3">
    <name type="scientific">Cuscuta australis</name>
    <dbReference type="NCBI Taxonomy" id="267555"/>
    <lineage>
        <taxon>Eukaryota</taxon>
        <taxon>Viridiplantae</taxon>
        <taxon>Streptophyta</taxon>
        <taxon>Embryophyta</taxon>
        <taxon>Tracheophyta</taxon>
        <taxon>Spermatophyta</taxon>
        <taxon>Magnoliopsida</taxon>
        <taxon>eudicotyledons</taxon>
        <taxon>Gunneridae</taxon>
        <taxon>Pentapetalae</taxon>
        <taxon>asterids</taxon>
        <taxon>lamiids</taxon>
        <taxon>Solanales</taxon>
        <taxon>Convolvulaceae</taxon>
        <taxon>Cuscuteae</taxon>
        <taxon>Cuscuta</taxon>
        <taxon>Cuscuta subgen. Grammica</taxon>
        <taxon>Cuscuta sect. Cleistogrammica</taxon>
    </lineage>
</organism>
<evidence type="ECO:0000313" key="2">
    <source>
        <dbReference type="EMBL" id="RAL46435.1"/>
    </source>
</evidence>
<keyword evidence="3" id="KW-1185">Reference proteome</keyword>
<gene>
    <name evidence="2" type="ORF">DM860_004714</name>
</gene>
<comment type="caution">
    <text evidence="2">The sequence shown here is derived from an EMBL/GenBank/DDBJ whole genome shotgun (WGS) entry which is preliminary data.</text>
</comment>
<feature type="region of interest" description="Disordered" evidence="1">
    <location>
        <begin position="1"/>
        <end position="49"/>
    </location>
</feature>
<name>A0A328DL62_9ASTE</name>
<dbReference type="EMBL" id="NQVE01000122">
    <property type="protein sequence ID" value="RAL46435.1"/>
    <property type="molecule type" value="Genomic_DNA"/>
</dbReference>
<sequence>MQDQKDAAGLPPEENSVRKKKGTGQRTSQGESLKKKRAGQKGSVTRGQAMDEEYRALRRKYLMLEEESFALRKELMEVENEVKALEDEKFELLDELVVLEGLLHAAEIRSKGLF</sequence>
<reference evidence="2 3" key="1">
    <citation type="submission" date="2018-06" db="EMBL/GenBank/DDBJ databases">
        <title>The Genome of Cuscuta australis (Dodder) Provides Insight into the Evolution of Plant Parasitism.</title>
        <authorList>
            <person name="Liu H."/>
        </authorList>
    </citation>
    <scope>NUCLEOTIDE SEQUENCE [LARGE SCALE GENOMIC DNA]</scope>
    <source>
        <strain evidence="3">cv. Yunnan</strain>
        <tissue evidence="2">Vines</tissue>
    </source>
</reference>
<accession>A0A328DL62</accession>
<proteinExistence type="predicted"/>
<dbReference type="Proteomes" id="UP000249390">
    <property type="component" value="Unassembled WGS sequence"/>
</dbReference>
<dbReference type="PANTHER" id="PTHR37740:SF1">
    <property type="entry name" value="OS02G0193500 PROTEIN"/>
    <property type="match status" value="1"/>
</dbReference>